<feature type="transmembrane region" description="Helical" evidence="8">
    <location>
        <begin position="413"/>
        <end position="434"/>
    </location>
</feature>
<evidence type="ECO:0000313" key="10">
    <source>
        <dbReference type="EMBL" id="ACV69715.1"/>
    </source>
</evidence>
<evidence type="ECO:0000256" key="3">
    <source>
        <dbReference type="ARBA" id="ARBA00022448"/>
    </source>
</evidence>
<feature type="transmembrane region" description="Helical" evidence="8">
    <location>
        <begin position="93"/>
        <end position="126"/>
    </location>
</feature>
<evidence type="ECO:0000256" key="1">
    <source>
        <dbReference type="ARBA" id="ARBA00004651"/>
    </source>
</evidence>
<evidence type="ECO:0000259" key="9">
    <source>
        <dbReference type="Pfam" id="PF03600"/>
    </source>
</evidence>
<name>C8X5L8_DESRD</name>
<organism evidence="10 11">
    <name type="scientific">Desulfohalobium retbaense (strain ATCC 49708 / DSM 5692 / JCM 16813 / HR100)</name>
    <dbReference type="NCBI Taxonomy" id="485915"/>
    <lineage>
        <taxon>Bacteria</taxon>
        <taxon>Pseudomonadati</taxon>
        <taxon>Thermodesulfobacteriota</taxon>
        <taxon>Desulfovibrionia</taxon>
        <taxon>Desulfovibrionales</taxon>
        <taxon>Desulfohalobiaceae</taxon>
        <taxon>Desulfohalobium</taxon>
    </lineage>
</organism>
<comment type="subcellular location">
    <subcellularLocation>
        <location evidence="1">Cell membrane</location>
        <topology evidence="1">Multi-pass membrane protein</topology>
    </subcellularLocation>
</comment>
<dbReference type="PRINTS" id="PR00758">
    <property type="entry name" value="ARSENICPUMP"/>
</dbReference>
<accession>C8X5L8</accession>
<feature type="transmembrane region" description="Helical" evidence="8">
    <location>
        <begin position="53"/>
        <end position="72"/>
    </location>
</feature>
<dbReference type="EMBL" id="CP001734">
    <property type="protein sequence ID" value="ACV69715.1"/>
    <property type="molecule type" value="Genomic_DNA"/>
</dbReference>
<feature type="transmembrane region" description="Helical" evidence="8">
    <location>
        <begin position="224"/>
        <end position="245"/>
    </location>
</feature>
<dbReference type="STRING" id="485915.Dret_2433"/>
<dbReference type="CDD" id="cd01116">
    <property type="entry name" value="P_permease"/>
    <property type="match status" value="1"/>
</dbReference>
<dbReference type="HOGENOM" id="CLU_011920_4_0_7"/>
<dbReference type="Proteomes" id="UP000001052">
    <property type="component" value="Chromosome"/>
</dbReference>
<keyword evidence="5 8" id="KW-0812">Transmembrane</keyword>
<dbReference type="InterPro" id="IPR004680">
    <property type="entry name" value="Cit_transptr-like_dom"/>
</dbReference>
<keyword evidence="3" id="KW-0813">Transport</keyword>
<feature type="transmembrane region" description="Helical" evidence="8">
    <location>
        <begin position="173"/>
        <end position="192"/>
    </location>
</feature>
<feature type="transmembrane region" description="Helical" evidence="8">
    <location>
        <begin position="372"/>
        <end position="401"/>
    </location>
</feature>
<dbReference type="RefSeq" id="WP_015752849.1">
    <property type="nucleotide sequence ID" value="NC_013223.1"/>
</dbReference>
<keyword evidence="6 8" id="KW-1133">Transmembrane helix</keyword>
<evidence type="ECO:0000256" key="8">
    <source>
        <dbReference type="SAM" id="Phobius"/>
    </source>
</evidence>
<evidence type="ECO:0000256" key="2">
    <source>
        <dbReference type="ARBA" id="ARBA00009843"/>
    </source>
</evidence>
<protein>
    <submittedName>
        <fullName evidence="10">Citrate transporter</fullName>
    </submittedName>
</protein>
<keyword evidence="7 8" id="KW-0472">Membrane</keyword>
<dbReference type="OrthoDB" id="9765532at2"/>
<dbReference type="PANTHER" id="PTHR43568">
    <property type="entry name" value="P PROTEIN"/>
    <property type="match status" value="1"/>
</dbReference>
<dbReference type="GO" id="GO:0015105">
    <property type="term" value="F:arsenite transmembrane transporter activity"/>
    <property type="evidence" value="ECO:0007669"/>
    <property type="project" value="InterPro"/>
</dbReference>
<evidence type="ECO:0000313" key="11">
    <source>
        <dbReference type="Proteomes" id="UP000001052"/>
    </source>
</evidence>
<sequence length="440" mass="47616">MYWVSIAIFVLAYGLIVSEQIDKTKVALAGAAAVLLTKVLVQEEAFHDLHLGVDWNVVFLLIGMMIIVNILAKTGVFQYLAVRTAKRAKGEPFAIMVLLALLTAVGSAFLDNVTTILLIAPVTMLIANQLDLDPVPFIITEIFASNIGGTATLIGDPPNILIGSKAGLTYMDFLINMAPAVVVIFGAWILGWKWLYKKRLTVCPEAKARLMAMDENRLISDHGLLRRSLVVLALTIVGFMLHGVFHYEPATVALGGAAVMLLISGLEPEGILREVEWETLFFFIGLFIMIGGLIKTGVIKDLSIGMIGLTDPSQHSMQVLSLVMVWFSGICSAIVDNIPFVATMNPLLVDVAHEIFPGQGGEVLRHPVMLPVWWSLALGACLGGNGTAIGASANVIALGLVEKSGFKVSFVRFLRFGVPVMLGSLALSMVYVYLRYYLLG</sequence>
<dbReference type="PANTHER" id="PTHR43568:SF1">
    <property type="entry name" value="P PROTEIN"/>
    <property type="match status" value="1"/>
</dbReference>
<dbReference type="Pfam" id="PF03600">
    <property type="entry name" value="CitMHS"/>
    <property type="match status" value="1"/>
</dbReference>
<evidence type="ECO:0000256" key="6">
    <source>
        <dbReference type="ARBA" id="ARBA00022989"/>
    </source>
</evidence>
<feature type="domain" description="Citrate transporter-like" evidence="9">
    <location>
        <begin position="13"/>
        <end position="379"/>
    </location>
</feature>
<reference evidence="11" key="1">
    <citation type="submission" date="2009-09" db="EMBL/GenBank/DDBJ databases">
        <title>The complete chromosome of Desulfohalobium retbaense DSM 5692.</title>
        <authorList>
            <consortium name="US DOE Joint Genome Institute (JGI-PGF)"/>
            <person name="Lucas S."/>
            <person name="Copeland A."/>
            <person name="Lapidus A."/>
            <person name="Glavina del Rio T."/>
            <person name="Dalin E."/>
            <person name="Tice H."/>
            <person name="Bruce D."/>
            <person name="Goodwin L."/>
            <person name="Pitluck S."/>
            <person name="Kyrpides N."/>
            <person name="Mavromatis K."/>
            <person name="Ivanova N."/>
            <person name="Mikhailova N."/>
            <person name="Munk A.C."/>
            <person name="Brettin T."/>
            <person name="Detter J.C."/>
            <person name="Han C."/>
            <person name="Tapia R."/>
            <person name="Larimer F."/>
            <person name="Land M."/>
            <person name="Hauser L."/>
            <person name="Markowitz V."/>
            <person name="Cheng J.-F."/>
            <person name="Hugenholtz P."/>
            <person name="Woyke T."/>
            <person name="Wu D."/>
            <person name="Spring S."/>
            <person name="Klenk H.-P."/>
            <person name="Eisen J.A."/>
        </authorList>
    </citation>
    <scope>NUCLEOTIDE SEQUENCE [LARGE SCALE GENOMIC DNA]</scope>
    <source>
        <strain evidence="11">DSM 5692</strain>
    </source>
</reference>
<dbReference type="GO" id="GO:0005886">
    <property type="term" value="C:plasma membrane"/>
    <property type="evidence" value="ECO:0007669"/>
    <property type="project" value="UniProtKB-SubCell"/>
</dbReference>
<proteinExistence type="inferred from homology"/>
<dbReference type="InterPro" id="IPR051475">
    <property type="entry name" value="Diverse_Ion_Transporter"/>
</dbReference>
<dbReference type="InterPro" id="IPR000802">
    <property type="entry name" value="Arsenical_pump_ArsB"/>
</dbReference>
<feature type="transmembrane region" description="Helical" evidence="8">
    <location>
        <begin position="280"/>
        <end position="298"/>
    </location>
</feature>
<dbReference type="eggNOG" id="COG1055">
    <property type="taxonomic scope" value="Bacteria"/>
</dbReference>
<gene>
    <name evidence="10" type="ordered locus">Dret_2433</name>
</gene>
<dbReference type="AlphaFoldDB" id="C8X5L8"/>
<dbReference type="KEGG" id="drt:Dret_2433"/>
<evidence type="ECO:0000256" key="4">
    <source>
        <dbReference type="ARBA" id="ARBA00022475"/>
    </source>
</evidence>
<evidence type="ECO:0000256" key="7">
    <source>
        <dbReference type="ARBA" id="ARBA00023136"/>
    </source>
</evidence>
<keyword evidence="11" id="KW-1185">Reference proteome</keyword>
<feature type="transmembrane region" description="Helical" evidence="8">
    <location>
        <begin position="319"/>
        <end position="342"/>
    </location>
</feature>
<evidence type="ECO:0000256" key="5">
    <source>
        <dbReference type="ARBA" id="ARBA00022692"/>
    </source>
</evidence>
<keyword evidence="4" id="KW-1003">Cell membrane</keyword>
<reference evidence="10 11" key="2">
    <citation type="journal article" date="2010" name="Stand. Genomic Sci.">
        <title>Complete genome sequence of Desulfohalobium retbaense type strain (HR(100)).</title>
        <authorList>
            <person name="Spring S."/>
            <person name="Nolan M."/>
            <person name="Lapidus A."/>
            <person name="Glavina Del Rio T."/>
            <person name="Copeland A."/>
            <person name="Tice H."/>
            <person name="Cheng J.F."/>
            <person name="Lucas S."/>
            <person name="Land M."/>
            <person name="Chen F."/>
            <person name="Bruce D."/>
            <person name="Goodwin L."/>
            <person name="Pitluck S."/>
            <person name="Ivanova N."/>
            <person name="Mavromatis K."/>
            <person name="Mikhailova N."/>
            <person name="Pati A."/>
            <person name="Chen A."/>
            <person name="Palaniappan K."/>
            <person name="Hauser L."/>
            <person name="Chang Y.J."/>
            <person name="Jeffries C.D."/>
            <person name="Munk C."/>
            <person name="Kiss H."/>
            <person name="Chain P."/>
            <person name="Han C."/>
            <person name="Brettin T."/>
            <person name="Detter J.C."/>
            <person name="Schuler E."/>
            <person name="Goker M."/>
            <person name="Rohde M."/>
            <person name="Bristow J."/>
            <person name="Eisen J.A."/>
            <person name="Markowitz V."/>
            <person name="Hugenholtz P."/>
            <person name="Kyrpides N.C."/>
            <person name="Klenk H.P."/>
        </authorList>
    </citation>
    <scope>NUCLEOTIDE SEQUENCE [LARGE SCALE GENOMIC DNA]</scope>
    <source>
        <strain evidence="10 11">DSM 5692</strain>
    </source>
</reference>
<comment type="similarity">
    <text evidence="2">Belongs to the CitM (TC 2.A.11) transporter family.</text>
</comment>